<protein>
    <submittedName>
        <fullName evidence="1">Uncharacterized protein</fullName>
    </submittedName>
</protein>
<accession>A0A166PZR1</accession>
<evidence type="ECO:0000313" key="2">
    <source>
        <dbReference type="Proteomes" id="UP000076489"/>
    </source>
</evidence>
<gene>
    <name evidence="1" type="ORF">A1D17_26445</name>
</gene>
<comment type="caution">
    <text evidence="1">The sequence shown here is derived from an EMBL/GenBank/DDBJ whole genome shotgun (WGS) entry which is preliminary data.</text>
</comment>
<proteinExistence type="predicted"/>
<dbReference type="Proteomes" id="UP000076489">
    <property type="component" value="Unassembled WGS sequence"/>
</dbReference>
<dbReference type="EMBL" id="LUKJ01000003">
    <property type="protein sequence ID" value="KZN19525.1"/>
    <property type="molecule type" value="Genomic_DNA"/>
</dbReference>
<evidence type="ECO:0000313" key="1">
    <source>
        <dbReference type="EMBL" id="KZN19525.1"/>
    </source>
</evidence>
<dbReference type="AlphaFoldDB" id="A0A166PZR1"/>
<reference evidence="1 2" key="2">
    <citation type="journal article" date="2018" name="Nature">
        <title>Mutant phenotypes for thousands of bacterial genes of unknown function.</title>
        <authorList>
            <person name="Price M.N."/>
            <person name="Wetmore K.M."/>
            <person name="Waters R.J."/>
            <person name="Callaghan M."/>
            <person name="Ray J."/>
            <person name="Liu H."/>
            <person name="Kuehl J.V."/>
            <person name="Melnyk R.A."/>
            <person name="Lamson J.S."/>
            <person name="Suh Y."/>
            <person name="Carlson H.K."/>
            <person name="Esquivel Z."/>
            <person name="Sadeeshkumar H."/>
            <person name="Chakraborty R."/>
            <person name="Zane G.M."/>
            <person name="Rubin B.E."/>
            <person name="Wall J.D."/>
            <person name="Visel A."/>
            <person name="Bristow J."/>
            <person name="Blow M.J."/>
            <person name="Arkin A.P."/>
            <person name="Deutschbauer A.M."/>
        </authorList>
    </citation>
    <scope>NUCLEOTIDE SEQUENCE [LARGE SCALE GENOMIC DNA]</scope>
    <source>
        <strain evidence="1 2">FW300-N1B4</strain>
    </source>
</reference>
<name>A0A166PZR1_PSEFL</name>
<sequence length="233" mass="25971">MKTYCPMFWSLDQGIDYSAPILHLKDIVPSVGKRTFAFFDSHDRLDVGEILLLIWCPPASDLNGWSEQPSEIAQSHLLKAKVVGAAQAPEQSAERLHNIHHGKLKYPLDILSCERFLPALQALQEDSTSWYLQEIGTANGNFLAWDELHWCGSAVVEGLTYLTASTSSETYMELILKVADDEIIGLFSLHMNPGGDSYDFGRKSLTGEERRAVKHALNIAQPLHDTQAAYLAE</sequence>
<dbReference type="RefSeq" id="WP_063343323.1">
    <property type="nucleotide sequence ID" value="NZ_LUKJ01000003.1"/>
</dbReference>
<dbReference type="OrthoDB" id="8778785at2"/>
<reference evidence="2" key="1">
    <citation type="submission" date="2016-03" db="EMBL/GenBank/DDBJ databases">
        <authorList>
            <person name="Ray J."/>
            <person name="Price M."/>
            <person name="Deutschbauer A."/>
        </authorList>
    </citation>
    <scope>NUCLEOTIDE SEQUENCE [LARGE SCALE GENOMIC DNA]</scope>
    <source>
        <strain evidence="2">FW300-N1B4</strain>
    </source>
</reference>
<organism evidence="1 2">
    <name type="scientific">Pseudomonas fluorescens</name>
    <dbReference type="NCBI Taxonomy" id="294"/>
    <lineage>
        <taxon>Bacteria</taxon>
        <taxon>Pseudomonadati</taxon>
        <taxon>Pseudomonadota</taxon>
        <taxon>Gammaproteobacteria</taxon>
        <taxon>Pseudomonadales</taxon>
        <taxon>Pseudomonadaceae</taxon>
        <taxon>Pseudomonas</taxon>
    </lineage>
</organism>